<dbReference type="OrthoDB" id="2986495at2"/>
<name>A0A4U3MSM5_9ACTN</name>
<evidence type="ECO:0000256" key="7">
    <source>
        <dbReference type="ARBA" id="ARBA00034307"/>
    </source>
</evidence>
<dbReference type="CDD" id="cd00567">
    <property type="entry name" value="ACAD"/>
    <property type="match status" value="1"/>
</dbReference>
<comment type="similarity">
    <text evidence="8">Belongs to the DszC flavin monooxygenase family.</text>
</comment>
<dbReference type="Gene3D" id="2.40.110.10">
    <property type="entry name" value="Butyryl-CoA Dehydrogenase, subunit A, domain 2"/>
    <property type="match status" value="1"/>
</dbReference>
<dbReference type="GO" id="GO:0005737">
    <property type="term" value="C:cytoplasm"/>
    <property type="evidence" value="ECO:0007669"/>
    <property type="project" value="UniProtKB-SubCell"/>
</dbReference>
<feature type="domain" description="Acyl-CoA oxidase/dehydrogenase middle" evidence="14">
    <location>
        <begin position="126"/>
        <end position="217"/>
    </location>
</feature>
<dbReference type="EC" id="1.14.14.21" evidence="9"/>
<evidence type="ECO:0000256" key="1">
    <source>
        <dbReference type="ARBA" id="ARBA00004496"/>
    </source>
</evidence>
<dbReference type="InterPro" id="IPR046373">
    <property type="entry name" value="Acyl-CoA_Oxase/DH_mid-dom_sf"/>
</dbReference>
<dbReference type="Pfam" id="PF02771">
    <property type="entry name" value="Acyl-CoA_dh_N"/>
    <property type="match status" value="1"/>
</dbReference>
<dbReference type="Pfam" id="PF08028">
    <property type="entry name" value="Acyl-CoA_dh_2"/>
    <property type="match status" value="1"/>
</dbReference>
<dbReference type="PANTHER" id="PTHR43884">
    <property type="entry name" value="ACYL-COA DEHYDROGENASE"/>
    <property type="match status" value="1"/>
</dbReference>
<evidence type="ECO:0000259" key="14">
    <source>
        <dbReference type="Pfam" id="PF02770"/>
    </source>
</evidence>
<dbReference type="GO" id="GO:0004497">
    <property type="term" value="F:monooxygenase activity"/>
    <property type="evidence" value="ECO:0007669"/>
    <property type="project" value="UniProtKB-KW"/>
</dbReference>
<evidence type="ECO:0000259" key="16">
    <source>
        <dbReference type="Pfam" id="PF08028"/>
    </source>
</evidence>
<dbReference type="SUPFAM" id="SSF47203">
    <property type="entry name" value="Acyl-CoA dehydrogenase C-terminal domain-like"/>
    <property type="match status" value="1"/>
</dbReference>
<keyword evidence="3" id="KW-0288">FMN</keyword>
<feature type="domain" description="Acyl-CoA dehydrogenase/oxidase N-terminal" evidence="15">
    <location>
        <begin position="24"/>
        <end position="90"/>
    </location>
</feature>
<dbReference type="Gene3D" id="1.10.540.10">
    <property type="entry name" value="Acyl-CoA dehydrogenase/oxidase, N-terminal domain"/>
    <property type="match status" value="1"/>
</dbReference>
<dbReference type="Gene3D" id="1.20.140.10">
    <property type="entry name" value="Butyryl-CoA Dehydrogenase, subunit A, domain 3"/>
    <property type="match status" value="1"/>
</dbReference>
<comment type="catalytic activity">
    <reaction evidence="11">
        <text>dibenzothiophene + FMNH2 + O2 = dibenzothiophene 5-oxide + FMN + H2O + H(+)</text>
        <dbReference type="Rhea" id="RHEA:49076"/>
        <dbReference type="ChEBI" id="CHEBI:15377"/>
        <dbReference type="ChEBI" id="CHEBI:15378"/>
        <dbReference type="ChEBI" id="CHEBI:15379"/>
        <dbReference type="ChEBI" id="CHEBI:23681"/>
        <dbReference type="ChEBI" id="CHEBI:23683"/>
        <dbReference type="ChEBI" id="CHEBI:57618"/>
        <dbReference type="ChEBI" id="CHEBI:58210"/>
    </reaction>
</comment>
<gene>
    <name evidence="17" type="ORF">FDA94_00630</name>
</gene>
<dbReference type="GO" id="GO:0008470">
    <property type="term" value="F:3-methylbutanoyl-CoA dehydrogenase activity"/>
    <property type="evidence" value="ECO:0007669"/>
    <property type="project" value="TreeGrafter"/>
</dbReference>
<comment type="subcellular location">
    <subcellularLocation>
        <location evidence="1">Cytoplasm</location>
    </subcellularLocation>
</comment>
<dbReference type="Proteomes" id="UP000308705">
    <property type="component" value="Unassembled WGS sequence"/>
</dbReference>
<evidence type="ECO:0000256" key="2">
    <source>
        <dbReference type="ARBA" id="ARBA00022630"/>
    </source>
</evidence>
<dbReference type="PANTHER" id="PTHR43884:SF12">
    <property type="entry name" value="ISOVALERYL-COA DEHYDROGENASE, MITOCHONDRIAL-RELATED"/>
    <property type="match status" value="1"/>
</dbReference>
<evidence type="ECO:0000256" key="11">
    <source>
        <dbReference type="ARBA" id="ARBA00047859"/>
    </source>
</evidence>
<dbReference type="GO" id="GO:0006552">
    <property type="term" value="P:L-leucine catabolic process"/>
    <property type="evidence" value="ECO:0007669"/>
    <property type="project" value="TreeGrafter"/>
</dbReference>
<feature type="domain" description="Acyl-CoA dehydrogenase C-terminal" evidence="16">
    <location>
        <begin position="250"/>
        <end position="366"/>
    </location>
</feature>
<evidence type="ECO:0000313" key="17">
    <source>
        <dbReference type="EMBL" id="TKK91346.1"/>
    </source>
</evidence>
<keyword evidence="4" id="KW-0547">Nucleotide-binding</keyword>
<evidence type="ECO:0000256" key="4">
    <source>
        <dbReference type="ARBA" id="ARBA00022741"/>
    </source>
</evidence>
<keyword evidence="2" id="KW-0285">Flavoprotein</keyword>
<accession>A0A4U3MSM5</accession>
<dbReference type="AlphaFoldDB" id="A0A4U3MSM5"/>
<evidence type="ECO:0000256" key="6">
    <source>
        <dbReference type="ARBA" id="ARBA00023033"/>
    </source>
</evidence>
<keyword evidence="5" id="KW-0560">Oxidoreductase</keyword>
<evidence type="ECO:0000313" key="18">
    <source>
        <dbReference type="Proteomes" id="UP000308705"/>
    </source>
</evidence>
<evidence type="ECO:0000256" key="3">
    <source>
        <dbReference type="ARBA" id="ARBA00022643"/>
    </source>
</evidence>
<comment type="catalytic activity">
    <reaction evidence="13">
        <text>dibenzothiophene + 2 FMNH2 + 2 O2 = dibenzothiophene 5,5-dioxide + 2 FMN + 2 H2O + 2 H(+)</text>
        <dbReference type="Rhea" id="RHEA:49072"/>
        <dbReference type="ChEBI" id="CHEBI:15377"/>
        <dbReference type="ChEBI" id="CHEBI:15378"/>
        <dbReference type="ChEBI" id="CHEBI:15379"/>
        <dbReference type="ChEBI" id="CHEBI:23681"/>
        <dbReference type="ChEBI" id="CHEBI:57618"/>
        <dbReference type="ChEBI" id="CHEBI:58210"/>
        <dbReference type="ChEBI" id="CHEBI:90356"/>
        <dbReference type="EC" id="1.14.14.21"/>
    </reaction>
</comment>
<dbReference type="PIRSF" id="PIRSF016578">
    <property type="entry name" value="HsaA"/>
    <property type="match status" value="1"/>
</dbReference>
<dbReference type="SUPFAM" id="SSF56645">
    <property type="entry name" value="Acyl-CoA dehydrogenase NM domain-like"/>
    <property type="match status" value="1"/>
</dbReference>
<dbReference type="Pfam" id="PF02770">
    <property type="entry name" value="Acyl-CoA_dh_M"/>
    <property type="match status" value="1"/>
</dbReference>
<proteinExistence type="inferred from homology"/>
<organism evidence="17 18">
    <name type="scientific">Herbidospora galbida</name>
    <dbReference type="NCBI Taxonomy" id="2575442"/>
    <lineage>
        <taxon>Bacteria</taxon>
        <taxon>Bacillati</taxon>
        <taxon>Actinomycetota</taxon>
        <taxon>Actinomycetes</taxon>
        <taxon>Streptosporangiales</taxon>
        <taxon>Streptosporangiaceae</taxon>
        <taxon>Herbidospora</taxon>
    </lineage>
</organism>
<dbReference type="GO" id="GO:0050660">
    <property type="term" value="F:flavin adenine dinucleotide binding"/>
    <property type="evidence" value="ECO:0007669"/>
    <property type="project" value="InterPro"/>
</dbReference>
<evidence type="ECO:0000256" key="10">
    <source>
        <dbReference type="ARBA" id="ARBA00034345"/>
    </source>
</evidence>
<dbReference type="InterPro" id="IPR006091">
    <property type="entry name" value="Acyl-CoA_Oxase/DH_mid-dom"/>
</dbReference>
<sequence>MRQLLTEREQSFLALADKVLPALGERAARHDRDNTFPADNYDDLRAGGLLRLTVPEELGGLGAGQGELLRVLERLATADGATALSYAMHAAPLGSWAHTWRRTGAPPLEQVLRIAGQDGLVLAAIASEPGIPALFMDAKTRATKVDGGFHLHGRKIFGTNSAIATMWAATARWDEAPGGPQVLIVMIDPTMPGVRIEQTWDTLGMRATRSDDIVFEGMFVPDMAVLQSIPVGHFDVQVLDMILSWTTPSFGAVYTGLAVAALDFAVDIARRNGLERDTRVQDAVADAEIAIETSRALLQRHAADVMSGALVSQLPVQEGLARCALVKNVCTNNAAAVLTRLIDVVGGAAYRRGSAYERIWRDVQAGLFMPINNRTGRELIGASTLGVELAPVAPFVIPGGEGR</sequence>
<comment type="catalytic activity">
    <reaction evidence="12">
        <text>dibenzothiophene 5-oxide + FMNH2 + O2 = dibenzothiophene 5,5-dioxide + FMN + H2O + H(+)</text>
        <dbReference type="Rhea" id="RHEA:49080"/>
        <dbReference type="ChEBI" id="CHEBI:15377"/>
        <dbReference type="ChEBI" id="CHEBI:15378"/>
        <dbReference type="ChEBI" id="CHEBI:15379"/>
        <dbReference type="ChEBI" id="CHEBI:23683"/>
        <dbReference type="ChEBI" id="CHEBI:57618"/>
        <dbReference type="ChEBI" id="CHEBI:58210"/>
        <dbReference type="ChEBI" id="CHEBI:90356"/>
    </reaction>
</comment>
<protein>
    <recommendedName>
        <fullName evidence="10">Dibenzothiophene monooxygenase</fullName>
        <ecNumber evidence="9">1.14.14.21</ecNumber>
    </recommendedName>
</protein>
<comment type="pathway">
    <text evidence="7">Sulfur metabolism; dibenzothiophene degradation.</text>
</comment>
<evidence type="ECO:0000256" key="8">
    <source>
        <dbReference type="ARBA" id="ARBA00034317"/>
    </source>
</evidence>
<dbReference type="InterPro" id="IPR009100">
    <property type="entry name" value="AcylCoA_DH/oxidase_NM_dom_sf"/>
</dbReference>
<keyword evidence="18" id="KW-1185">Reference proteome</keyword>
<dbReference type="InterPro" id="IPR036250">
    <property type="entry name" value="AcylCo_DH-like_C"/>
</dbReference>
<reference evidence="17 18" key="1">
    <citation type="submission" date="2019-04" db="EMBL/GenBank/DDBJ databases">
        <title>Herbidospora sp. NEAU-GS14.nov., a novel actinomycete isolated from soil.</title>
        <authorList>
            <person name="Han L."/>
        </authorList>
    </citation>
    <scope>NUCLEOTIDE SEQUENCE [LARGE SCALE GENOMIC DNA]</scope>
    <source>
        <strain evidence="17 18">NEAU-GS14</strain>
    </source>
</reference>
<dbReference type="InterPro" id="IPR013786">
    <property type="entry name" value="AcylCoA_DH/ox_N"/>
</dbReference>
<evidence type="ECO:0000256" key="13">
    <source>
        <dbReference type="ARBA" id="ARBA00049456"/>
    </source>
</evidence>
<evidence type="ECO:0000256" key="5">
    <source>
        <dbReference type="ARBA" id="ARBA00023002"/>
    </source>
</evidence>
<comment type="caution">
    <text evidence="17">The sequence shown here is derived from an EMBL/GenBank/DDBJ whole genome shotgun (WGS) entry which is preliminary data.</text>
</comment>
<keyword evidence="6" id="KW-0503">Monooxygenase</keyword>
<dbReference type="EMBL" id="SZQA01000001">
    <property type="protein sequence ID" value="TKK91346.1"/>
    <property type="molecule type" value="Genomic_DNA"/>
</dbReference>
<dbReference type="InterPro" id="IPR013107">
    <property type="entry name" value="Acyl-CoA_DH_C"/>
</dbReference>
<dbReference type="RefSeq" id="WP_137245040.1">
    <property type="nucleotide sequence ID" value="NZ_SZQA01000001.1"/>
</dbReference>
<dbReference type="InterPro" id="IPR037069">
    <property type="entry name" value="AcylCoA_DH/ox_N_sf"/>
</dbReference>
<evidence type="ECO:0000256" key="12">
    <source>
        <dbReference type="ARBA" id="ARBA00048445"/>
    </source>
</evidence>
<evidence type="ECO:0000259" key="15">
    <source>
        <dbReference type="Pfam" id="PF02771"/>
    </source>
</evidence>
<evidence type="ECO:0000256" key="9">
    <source>
        <dbReference type="ARBA" id="ARBA00034328"/>
    </source>
</evidence>